<feature type="domain" description="Methyltransferase" evidence="4">
    <location>
        <begin position="114"/>
        <end position="240"/>
    </location>
</feature>
<accession>A0A381SN98</accession>
<dbReference type="InterPro" id="IPR029063">
    <property type="entry name" value="SAM-dependent_MTases_sf"/>
</dbReference>
<protein>
    <submittedName>
        <fullName evidence="6">Uncharacterized protein</fullName>
    </submittedName>
</protein>
<keyword evidence="2" id="KW-0808">Transferase</keyword>
<dbReference type="Gene3D" id="3.40.50.150">
    <property type="entry name" value="Vaccinia Virus protein VP39"/>
    <property type="match status" value="1"/>
</dbReference>
<dbReference type="InterPro" id="IPR025714">
    <property type="entry name" value="Methyltranfer_dom"/>
</dbReference>
<dbReference type="SUPFAM" id="SSF53335">
    <property type="entry name" value="S-adenosyl-L-methionine-dependent methyltransferases"/>
    <property type="match status" value="1"/>
</dbReference>
<dbReference type="Pfam" id="PF13847">
    <property type="entry name" value="Methyltransf_31"/>
    <property type="match status" value="1"/>
</dbReference>
<dbReference type="InterPro" id="IPR050320">
    <property type="entry name" value="N5-glutamine_MTase"/>
</dbReference>
<dbReference type="GO" id="GO:0003676">
    <property type="term" value="F:nucleic acid binding"/>
    <property type="evidence" value="ECO:0007669"/>
    <property type="project" value="InterPro"/>
</dbReference>
<dbReference type="PANTHER" id="PTHR18895:SF74">
    <property type="entry name" value="MTRF1L RELEASE FACTOR GLUTAMINE METHYLTRANSFERASE"/>
    <property type="match status" value="1"/>
</dbReference>
<dbReference type="Gene3D" id="1.10.8.10">
    <property type="entry name" value="DNA helicase RuvA subunit, C-terminal domain"/>
    <property type="match status" value="1"/>
</dbReference>
<evidence type="ECO:0000256" key="1">
    <source>
        <dbReference type="ARBA" id="ARBA00022603"/>
    </source>
</evidence>
<dbReference type="PANTHER" id="PTHR18895">
    <property type="entry name" value="HEMK METHYLTRANSFERASE"/>
    <property type="match status" value="1"/>
</dbReference>
<evidence type="ECO:0000313" key="6">
    <source>
        <dbReference type="EMBL" id="SVA04894.1"/>
    </source>
</evidence>
<proteinExistence type="predicted"/>
<dbReference type="InterPro" id="IPR040758">
    <property type="entry name" value="PrmC_N"/>
</dbReference>
<dbReference type="GO" id="GO:0032259">
    <property type="term" value="P:methylation"/>
    <property type="evidence" value="ECO:0007669"/>
    <property type="project" value="UniProtKB-KW"/>
</dbReference>
<evidence type="ECO:0000256" key="2">
    <source>
        <dbReference type="ARBA" id="ARBA00022679"/>
    </source>
</evidence>
<evidence type="ECO:0000256" key="3">
    <source>
        <dbReference type="ARBA" id="ARBA00022691"/>
    </source>
</evidence>
<dbReference type="NCBIfam" id="TIGR03534">
    <property type="entry name" value="RF_mod_PrmC"/>
    <property type="match status" value="1"/>
</dbReference>
<sequence length="278" mass="31723">MRLYELHKSLKRELRTYCPSSGEIESRSILKDVLNISDKDLLIKYDLEVNERILEKISDVLLRRKNGEPLSRIQGKKEFFESDFKINSSVLDPRPETEILVETAISLINKIQAKSILDLGTGSGCILISLIKLFPKLFGVGLDLSEEAIKNAKENVSINRLEDNINFVTCNWGNSIEAKFDILISNPPYIKTNEIKNLPESVKKYDPLLSLDGGYDGLQPYINIARNARHLISKNGKILVEIGFDQANKIDKIFYKEGFNLEKKIKDYNDLDRILVFS</sequence>
<dbReference type="InterPro" id="IPR019874">
    <property type="entry name" value="RF_methyltr_PrmC"/>
</dbReference>
<keyword evidence="1" id="KW-0489">Methyltransferase</keyword>
<reference evidence="6" key="1">
    <citation type="submission" date="2018-05" db="EMBL/GenBank/DDBJ databases">
        <authorList>
            <person name="Lanie J.A."/>
            <person name="Ng W.-L."/>
            <person name="Kazmierczak K.M."/>
            <person name="Andrzejewski T.M."/>
            <person name="Davidsen T.M."/>
            <person name="Wayne K.J."/>
            <person name="Tettelin H."/>
            <person name="Glass J.I."/>
            <person name="Rusch D."/>
            <person name="Podicherti R."/>
            <person name="Tsui H.-C.T."/>
            <person name="Winkler M.E."/>
        </authorList>
    </citation>
    <scope>NUCLEOTIDE SEQUENCE</scope>
</reference>
<evidence type="ECO:0000259" key="4">
    <source>
        <dbReference type="Pfam" id="PF13847"/>
    </source>
</evidence>
<feature type="domain" description="Release factor glutamine methyltransferase N-terminal" evidence="5">
    <location>
        <begin position="8"/>
        <end position="75"/>
    </location>
</feature>
<evidence type="ECO:0000259" key="5">
    <source>
        <dbReference type="Pfam" id="PF17827"/>
    </source>
</evidence>
<name>A0A381SN98_9ZZZZ</name>
<dbReference type="Pfam" id="PF17827">
    <property type="entry name" value="PrmC_N"/>
    <property type="match status" value="1"/>
</dbReference>
<dbReference type="InterPro" id="IPR004556">
    <property type="entry name" value="HemK-like"/>
</dbReference>
<dbReference type="AlphaFoldDB" id="A0A381SN98"/>
<organism evidence="6">
    <name type="scientific">marine metagenome</name>
    <dbReference type="NCBI Taxonomy" id="408172"/>
    <lineage>
        <taxon>unclassified sequences</taxon>
        <taxon>metagenomes</taxon>
        <taxon>ecological metagenomes</taxon>
    </lineage>
</organism>
<keyword evidence="3" id="KW-0949">S-adenosyl-L-methionine</keyword>
<dbReference type="NCBIfam" id="TIGR00536">
    <property type="entry name" value="hemK_fam"/>
    <property type="match status" value="1"/>
</dbReference>
<dbReference type="PROSITE" id="PS00092">
    <property type="entry name" value="N6_MTASE"/>
    <property type="match status" value="1"/>
</dbReference>
<dbReference type="EMBL" id="UINC01003276">
    <property type="protein sequence ID" value="SVA04894.1"/>
    <property type="molecule type" value="Genomic_DNA"/>
</dbReference>
<dbReference type="CDD" id="cd02440">
    <property type="entry name" value="AdoMet_MTases"/>
    <property type="match status" value="1"/>
</dbReference>
<dbReference type="GO" id="GO:0102559">
    <property type="term" value="F:peptide chain release factor N(5)-glutamine methyltransferase activity"/>
    <property type="evidence" value="ECO:0007669"/>
    <property type="project" value="UniProtKB-EC"/>
</dbReference>
<gene>
    <name evidence="6" type="ORF">METZ01_LOCUS57748</name>
</gene>
<dbReference type="InterPro" id="IPR002052">
    <property type="entry name" value="DNA_methylase_N6_adenine_CS"/>
</dbReference>